<keyword evidence="2" id="KW-0472">Membrane</keyword>
<feature type="compositionally biased region" description="Polar residues" evidence="1">
    <location>
        <begin position="306"/>
        <end position="322"/>
    </location>
</feature>
<organism evidence="4 5">
    <name type="scientific">Quisquiliibacterium transsilvanicum</name>
    <dbReference type="NCBI Taxonomy" id="1549638"/>
    <lineage>
        <taxon>Bacteria</taxon>
        <taxon>Pseudomonadati</taxon>
        <taxon>Pseudomonadota</taxon>
        <taxon>Betaproteobacteria</taxon>
        <taxon>Burkholderiales</taxon>
        <taxon>Burkholderiaceae</taxon>
        <taxon>Quisquiliibacterium</taxon>
    </lineage>
</organism>
<feature type="region of interest" description="Disordered" evidence="1">
    <location>
        <begin position="301"/>
        <end position="322"/>
    </location>
</feature>
<keyword evidence="5" id="KW-1185">Reference proteome</keyword>
<reference evidence="4 5" key="1">
    <citation type="submission" date="2020-08" db="EMBL/GenBank/DDBJ databases">
        <title>Genomic Encyclopedia of Type Strains, Phase IV (KMG-IV): sequencing the most valuable type-strain genomes for metagenomic binning, comparative biology and taxonomic classification.</title>
        <authorList>
            <person name="Goeker M."/>
        </authorList>
    </citation>
    <scope>NUCLEOTIDE SEQUENCE [LARGE SCALE GENOMIC DNA]</scope>
    <source>
        <strain evidence="4 5">DSM 29781</strain>
    </source>
</reference>
<evidence type="ECO:0000259" key="3">
    <source>
        <dbReference type="Pfam" id="PF13400"/>
    </source>
</evidence>
<dbReference type="InterPro" id="IPR028087">
    <property type="entry name" value="Tad_N"/>
</dbReference>
<evidence type="ECO:0000313" key="4">
    <source>
        <dbReference type="EMBL" id="MBB5271057.1"/>
    </source>
</evidence>
<proteinExistence type="predicted"/>
<feature type="transmembrane region" description="Helical" evidence="2">
    <location>
        <begin position="16"/>
        <end position="37"/>
    </location>
</feature>
<evidence type="ECO:0000256" key="2">
    <source>
        <dbReference type="SAM" id="Phobius"/>
    </source>
</evidence>
<keyword evidence="2" id="KW-0812">Transmembrane</keyword>
<feature type="domain" description="Putative Flp pilus-assembly TadG-like N-terminal" evidence="3">
    <location>
        <begin position="16"/>
        <end position="62"/>
    </location>
</feature>
<sequence>MSRHFRHRPAGTRQHGAVAVAFILMIVLLLGFVGLVVDSARLFVSKTELQNAADSCALAAAASLTGANTEQLTQAENWGITAGTRNLVGMQASAVAIPVNSAVAFSRTLNGSYATKDAISGAEALEMKFARCRVIEAGIPSALIQVLNALPGVSIGPGTARAEAVATLAPSVSNCALPLAVCKKKDSSPPHFGYERGEWMQGRWSPGSETTGTYKWVKFPGYANTPDLDALIKGSGQCDLNNTSTVRTHEGQINSLVDAWNWRFGVHKNSGQTSPPDLTGYAYTKSNWLSERDAFDDFKARRGTNDPWNNQPSLSGGWNASTRAQHQAGGDRRLVVGPIVDCEVLSKVSPQTDVPILAWACYLMLNPVANPTNDWMGLEYRGSSLDPIPERFNCVTSGLPGGPTAGGPKVPTLVQ</sequence>
<protein>
    <submittedName>
        <fullName evidence="4">Flp pilus assembly protein TadG</fullName>
    </submittedName>
</protein>
<dbReference type="EMBL" id="JACHGB010000002">
    <property type="protein sequence ID" value="MBB5271057.1"/>
    <property type="molecule type" value="Genomic_DNA"/>
</dbReference>
<gene>
    <name evidence="4" type="ORF">HNQ70_001061</name>
</gene>
<accession>A0A7W8HFT1</accession>
<dbReference type="Pfam" id="PF13400">
    <property type="entry name" value="Tad"/>
    <property type="match status" value="1"/>
</dbReference>
<dbReference type="AlphaFoldDB" id="A0A7W8HFT1"/>
<name>A0A7W8HFT1_9BURK</name>
<keyword evidence="2" id="KW-1133">Transmembrane helix</keyword>
<dbReference type="RefSeq" id="WP_183964988.1">
    <property type="nucleotide sequence ID" value="NZ_BAABEW010000017.1"/>
</dbReference>
<dbReference type="Proteomes" id="UP000532440">
    <property type="component" value="Unassembled WGS sequence"/>
</dbReference>
<evidence type="ECO:0000256" key="1">
    <source>
        <dbReference type="SAM" id="MobiDB-lite"/>
    </source>
</evidence>
<comment type="caution">
    <text evidence="4">The sequence shown here is derived from an EMBL/GenBank/DDBJ whole genome shotgun (WGS) entry which is preliminary data.</text>
</comment>
<evidence type="ECO:0000313" key="5">
    <source>
        <dbReference type="Proteomes" id="UP000532440"/>
    </source>
</evidence>